<dbReference type="PROSITE" id="PS50850">
    <property type="entry name" value="MFS"/>
    <property type="match status" value="1"/>
</dbReference>
<dbReference type="PANTHER" id="PTHR23511">
    <property type="entry name" value="SYNAPTIC VESICLE GLYCOPROTEIN 2"/>
    <property type="match status" value="1"/>
</dbReference>
<dbReference type="Gene3D" id="1.20.1250.20">
    <property type="entry name" value="MFS general substrate transporter like domains"/>
    <property type="match status" value="1"/>
</dbReference>
<feature type="transmembrane region" description="Helical" evidence="6">
    <location>
        <begin position="43"/>
        <end position="64"/>
    </location>
</feature>
<sequence length="112" mass="12526">MEKGVVNNEIRVERKNNEDYDQKRLEALAKIDNAKFGWFHIRACLVAGIGFFTDAYDLFAINLASTMLGYVYWGSNAPPPTIDLGLKISAAVGTFVGQLLFGWLADRVGRKR</sequence>
<gene>
    <name evidence="8" type="ORF">ALEPTO_LOCUS9237</name>
</gene>
<dbReference type="GO" id="GO:0022857">
    <property type="term" value="F:transmembrane transporter activity"/>
    <property type="evidence" value="ECO:0007669"/>
    <property type="project" value="InterPro"/>
</dbReference>
<feature type="transmembrane region" description="Helical" evidence="6">
    <location>
        <begin position="84"/>
        <end position="105"/>
    </location>
</feature>
<protein>
    <submittedName>
        <fullName evidence="8">14388_t:CDS:1</fullName>
    </submittedName>
</protein>
<comment type="subcellular location">
    <subcellularLocation>
        <location evidence="1">Membrane</location>
        <topology evidence="1">Multi-pass membrane protein</topology>
    </subcellularLocation>
</comment>
<feature type="non-terminal residue" evidence="8">
    <location>
        <position position="112"/>
    </location>
</feature>
<keyword evidence="4 6" id="KW-1133">Transmembrane helix</keyword>
<dbReference type="AlphaFoldDB" id="A0A9N9GVA1"/>
<evidence type="ECO:0000256" key="6">
    <source>
        <dbReference type="SAM" id="Phobius"/>
    </source>
</evidence>
<evidence type="ECO:0000259" key="7">
    <source>
        <dbReference type="PROSITE" id="PS50850"/>
    </source>
</evidence>
<feature type="domain" description="Major facilitator superfamily (MFS) profile" evidence="7">
    <location>
        <begin position="43"/>
        <end position="112"/>
    </location>
</feature>
<evidence type="ECO:0000313" key="9">
    <source>
        <dbReference type="Proteomes" id="UP000789508"/>
    </source>
</evidence>
<reference evidence="8" key="1">
    <citation type="submission" date="2021-06" db="EMBL/GenBank/DDBJ databases">
        <authorList>
            <person name="Kallberg Y."/>
            <person name="Tangrot J."/>
            <person name="Rosling A."/>
        </authorList>
    </citation>
    <scope>NUCLEOTIDE SEQUENCE</scope>
    <source>
        <strain evidence="8">FL130A</strain>
    </source>
</reference>
<dbReference type="SUPFAM" id="SSF103473">
    <property type="entry name" value="MFS general substrate transporter"/>
    <property type="match status" value="1"/>
</dbReference>
<dbReference type="PANTHER" id="PTHR23511:SF34">
    <property type="entry name" value="SYNAPTIC VESICLE GLYCOPROTEIN 2"/>
    <property type="match status" value="1"/>
</dbReference>
<comment type="caution">
    <text evidence="8">The sequence shown here is derived from an EMBL/GenBank/DDBJ whole genome shotgun (WGS) entry which is preliminary data.</text>
</comment>
<keyword evidence="5 6" id="KW-0472">Membrane</keyword>
<dbReference type="InterPro" id="IPR036259">
    <property type="entry name" value="MFS_trans_sf"/>
</dbReference>
<evidence type="ECO:0000313" key="8">
    <source>
        <dbReference type="EMBL" id="CAG8627847.1"/>
    </source>
</evidence>
<dbReference type="Proteomes" id="UP000789508">
    <property type="component" value="Unassembled WGS sequence"/>
</dbReference>
<evidence type="ECO:0000256" key="5">
    <source>
        <dbReference type="ARBA" id="ARBA00023136"/>
    </source>
</evidence>
<evidence type="ECO:0000256" key="4">
    <source>
        <dbReference type="ARBA" id="ARBA00022989"/>
    </source>
</evidence>
<organism evidence="8 9">
    <name type="scientific">Ambispora leptoticha</name>
    <dbReference type="NCBI Taxonomy" id="144679"/>
    <lineage>
        <taxon>Eukaryota</taxon>
        <taxon>Fungi</taxon>
        <taxon>Fungi incertae sedis</taxon>
        <taxon>Mucoromycota</taxon>
        <taxon>Glomeromycotina</taxon>
        <taxon>Glomeromycetes</taxon>
        <taxon>Archaeosporales</taxon>
        <taxon>Ambisporaceae</taxon>
        <taxon>Ambispora</taxon>
    </lineage>
</organism>
<proteinExistence type="predicted"/>
<accession>A0A9N9GVA1</accession>
<evidence type="ECO:0000256" key="3">
    <source>
        <dbReference type="ARBA" id="ARBA00022692"/>
    </source>
</evidence>
<dbReference type="EMBL" id="CAJVPS010006671">
    <property type="protein sequence ID" value="CAG8627847.1"/>
    <property type="molecule type" value="Genomic_DNA"/>
</dbReference>
<evidence type="ECO:0000256" key="2">
    <source>
        <dbReference type="ARBA" id="ARBA00022448"/>
    </source>
</evidence>
<keyword evidence="3 6" id="KW-0812">Transmembrane</keyword>
<keyword evidence="2" id="KW-0813">Transport</keyword>
<keyword evidence="9" id="KW-1185">Reference proteome</keyword>
<dbReference type="InterPro" id="IPR020846">
    <property type="entry name" value="MFS_dom"/>
</dbReference>
<name>A0A9N9GVA1_9GLOM</name>
<dbReference type="GO" id="GO:0016020">
    <property type="term" value="C:membrane"/>
    <property type="evidence" value="ECO:0007669"/>
    <property type="project" value="UniProtKB-SubCell"/>
</dbReference>
<dbReference type="OrthoDB" id="433512at2759"/>
<evidence type="ECO:0000256" key="1">
    <source>
        <dbReference type="ARBA" id="ARBA00004141"/>
    </source>
</evidence>